<evidence type="ECO:0000313" key="2">
    <source>
        <dbReference type="Proteomes" id="UP000603453"/>
    </source>
</evidence>
<accession>A0A8H7QE51</accession>
<protein>
    <submittedName>
        <fullName evidence="1">Uncharacterized protein</fullName>
    </submittedName>
</protein>
<keyword evidence="2" id="KW-1185">Reference proteome</keyword>
<proteinExistence type="predicted"/>
<organism evidence="1 2">
    <name type="scientific">Mucor saturninus</name>
    <dbReference type="NCBI Taxonomy" id="64648"/>
    <lineage>
        <taxon>Eukaryota</taxon>
        <taxon>Fungi</taxon>
        <taxon>Fungi incertae sedis</taxon>
        <taxon>Mucoromycota</taxon>
        <taxon>Mucoromycotina</taxon>
        <taxon>Mucoromycetes</taxon>
        <taxon>Mucorales</taxon>
        <taxon>Mucorineae</taxon>
        <taxon>Mucoraceae</taxon>
        <taxon>Mucor</taxon>
    </lineage>
</organism>
<comment type="caution">
    <text evidence="1">The sequence shown here is derived from an EMBL/GenBank/DDBJ whole genome shotgun (WGS) entry which is preliminary data.</text>
</comment>
<dbReference type="AlphaFoldDB" id="A0A8H7QE51"/>
<gene>
    <name evidence="1" type="ORF">INT47_002706</name>
</gene>
<name>A0A8H7QE51_9FUNG</name>
<sequence length="73" mass="7943">MTDISSCNVEVYGDIIEEVRDVSMVDEVGDEDEEETGAKACVNGKGTTRAEKNVATYAEKMSKIVSKTKLKPV</sequence>
<reference evidence="1" key="1">
    <citation type="submission" date="2020-12" db="EMBL/GenBank/DDBJ databases">
        <title>Metabolic potential, ecology and presence of endohyphal bacteria is reflected in genomic diversity of Mucoromycotina.</title>
        <authorList>
            <person name="Muszewska A."/>
            <person name="Okrasinska A."/>
            <person name="Steczkiewicz K."/>
            <person name="Drgas O."/>
            <person name="Orlowska M."/>
            <person name="Perlinska-Lenart U."/>
            <person name="Aleksandrzak-Piekarczyk T."/>
            <person name="Szatraj K."/>
            <person name="Zielenkiewicz U."/>
            <person name="Pilsyk S."/>
            <person name="Malc E."/>
            <person name="Mieczkowski P."/>
            <person name="Kruszewska J.S."/>
            <person name="Biernat P."/>
            <person name="Pawlowska J."/>
        </authorList>
    </citation>
    <scope>NUCLEOTIDE SEQUENCE</scope>
    <source>
        <strain evidence="1">WA0000017839</strain>
    </source>
</reference>
<evidence type="ECO:0000313" key="1">
    <source>
        <dbReference type="EMBL" id="KAG2190465.1"/>
    </source>
</evidence>
<dbReference type="EMBL" id="JAEPRD010000654">
    <property type="protein sequence ID" value="KAG2190465.1"/>
    <property type="molecule type" value="Genomic_DNA"/>
</dbReference>
<dbReference type="Proteomes" id="UP000603453">
    <property type="component" value="Unassembled WGS sequence"/>
</dbReference>